<organism evidence="3 4">
    <name type="scientific">Noviherbaspirillum sedimenti</name>
    <dbReference type="NCBI Taxonomy" id="2320865"/>
    <lineage>
        <taxon>Bacteria</taxon>
        <taxon>Pseudomonadati</taxon>
        <taxon>Pseudomonadota</taxon>
        <taxon>Betaproteobacteria</taxon>
        <taxon>Burkholderiales</taxon>
        <taxon>Oxalobacteraceae</taxon>
        <taxon>Noviherbaspirillum</taxon>
    </lineage>
</organism>
<dbReference type="InterPro" id="IPR036291">
    <property type="entry name" value="NAD(P)-bd_dom_sf"/>
</dbReference>
<protein>
    <submittedName>
        <fullName evidence="3">SDR family oxidoreductase</fullName>
    </submittedName>
</protein>
<gene>
    <name evidence="3" type="ORF">D3878_06855</name>
</gene>
<dbReference type="CDD" id="cd05233">
    <property type="entry name" value="SDR_c"/>
    <property type="match status" value="1"/>
</dbReference>
<dbReference type="SUPFAM" id="SSF51735">
    <property type="entry name" value="NAD(P)-binding Rossmann-fold domains"/>
    <property type="match status" value="1"/>
</dbReference>
<dbReference type="PANTHER" id="PTHR24321">
    <property type="entry name" value="DEHYDROGENASES, SHORT CHAIN"/>
    <property type="match status" value="1"/>
</dbReference>
<keyword evidence="4" id="KW-1185">Reference proteome</keyword>
<dbReference type="GO" id="GO:0016491">
    <property type="term" value="F:oxidoreductase activity"/>
    <property type="evidence" value="ECO:0007669"/>
    <property type="project" value="UniProtKB-KW"/>
</dbReference>
<evidence type="ECO:0000313" key="3">
    <source>
        <dbReference type="EMBL" id="RJG01336.1"/>
    </source>
</evidence>
<dbReference type="Proteomes" id="UP000266327">
    <property type="component" value="Unassembled WGS sequence"/>
</dbReference>
<accession>A0A3A3GGE0</accession>
<dbReference type="PANTHER" id="PTHR24321:SF8">
    <property type="entry name" value="ESTRADIOL 17-BETA-DEHYDROGENASE 8-RELATED"/>
    <property type="match status" value="1"/>
</dbReference>
<dbReference type="OrthoDB" id="9803333at2"/>
<dbReference type="Pfam" id="PF13561">
    <property type="entry name" value="adh_short_C2"/>
    <property type="match status" value="1"/>
</dbReference>
<sequence length="245" mass="26056">MADEIAGKIAIVTGGSRNIGRAIADRFLAEGATVIITCRTRSEGEAATADMVKNGGKAFYIRQDITSGEDWQHLTEQVMRDHGRIDILVCCAGYSTSESVLEGSLKTLRTTLDTNLRSCFLALKYVSPPMRQAGKGSIVFITSTSSKVGYENYSAYCASKGGERVLAKSAALELAKDGVRVNSLGPGICKTTMSAEIDPALDERIPIKRRAEASEIAGGVLFLASDRSSFVTGAELFIDGGMVAI</sequence>
<name>A0A3A3GGE0_9BURK</name>
<dbReference type="PRINTS" id="PR00080">
    <property type="entry name" value="SDRFAMILY"/>
</dbReference>
<dbReference type="FunFam" id="3.40.50.720:FF:000084">
    <property type="entry name" value="Short-chain dehydrogenase reductase"/>
    <property type="match status" value="1"/>
</dbReference>
<dbReference type="InterPro" id="IPR002347">
    <property type="entry name" value="SDR_fam"/>
</dbReference>
<evidence type="ECO:0000313" key="4">
    <source>
        <dbReference type="Proteomes" id="UP000266327"/>
    </source>
</evidence>
<keyword evidence="2" id="KW-0560">Oxidoreductase</keyword>
<dbReference type="Gene3D" id="3.40.50.720">
    <property type="entry name" value="NAD(P)-binding Rossmann-like Domain"/>
    <property type="match status" value="1"/>
</dbReference>
<proteinExistence type="inferred from homology"/>
<dbReference type="AlphaFoldDB" id="A0A3A3GGE0"/>
<evidence type="ECO:0000256" key="2">
    <source>
        <dbReference type="ARBA" id="ARBA00023002"/>
    </source>
</evidence>
<dbReference type="PRINTS" id="PR00081">
    <property type="entry name" value="GDHRDH"/>
</dbReference>
<evidence type="ECO:0000256" key="1">
    <source>
        <dbReference type="ARBA" id="ARBA00006484"/>
    </source>
</evidence>
<dbReference type="RefSeq" id="WP_119784785.1">
    <property type="nucleotide sequence ID" value="NZ_QYUQ01000002.1"/>
</dbReference>
<comment type="caution">
    <text evidence="3">The sequence shown here is derived from an EMBL/GenBank/DDBJ whole genome shotgun (WGS) entry which is preliminary data.</text>
</comment>
<dbReference type="EMBL" id="QYUQ01000002">
    <property type="protein sequence ID" value="RJG01336.1"/>
    <property type="molecule type" value="Genomic_DNA"/>
</dbReference>
<comment type="similarity">
    <text evidence="1">Belongs to the short-chain dehydrogenases/reductases (SDR) family.</text>
</comment>
<reference evidence="4" key="1">
    <citation type="submission" date="2018-09" db="EMBL/GenBank/DDBJ databases">
        <authorList>
            <person name="Zhu H."/>
        </authorList>
    </citation>
    <scope>NUCLEOTIDE SEQUENCE [LARGE SCALE GENOMIC DNA]</scope>
    <source>
        <strain evidence="4">K1S02-23</strain>
    </source>
</reference>